<accession>A0A4Q7PHN7</accession>
<keyword evidence="1" id="KW-0472">Membrane</keyword>
<dbReference type="EMBL" id="SGXE01000001">
    <property type="protein sequence ID" value="RZS99310.1"/>
    <property type="molecule type" value="Genomic_DNA"/>
</dbReference>
<keyword evidence="1" id="KW-0812">Transmembrane</keyword>
<dbReference type="RefSeq" id="WP_130285159.1">
    <property type="nucleotide sequence ID" value="NZ_SGXE01000001.1"/>
</dbReference>
<proteinExistence type="predicted"/>
<dbReference type="Proteomes" id="UP000292262">
    <property type="component" value="Unassembled WGS sequence"/>
</dbReference>
<organism evidence="2 3">
    <name type="scientific">Aquimarina brevivitae</name>
    <dbReference type="NCBI Taxonomy" id="323412"/>
    <lineage>
        <taxon>Bacteria</taxon>
        <taxon>Pseudomonadati</taxon>
        <taxon>Bacteroidota</taxon>
        <taxon>Flavobacteriia</taxon>
        <taxon>Flavobacteriales</taxon>
        <taxon>Flavobacteriaceae</taxon>
        <taxon>Aquimarina</taxon>
    </lineage>
</organism>
<dbReference type="AlphaFoldDB" id="A0A4Q7PHN7"/>
<evidence type="ECO:0000313" key="2">
    <source>
        <dbReference type="EMBL" id="RZS99310.1"/>
    </source>
</evidence>
<feature type="transmembrane region" description="Helical" evidence="1">
    <location>
        <begin position="16"/>
        <end position="35"/>
    </location>
</feature>
<reference evidence="2 3" key="1">
    <citation type="submission" date="2019-02" db="EMBL/GenBank/DDBJ databases">
        <title>Genomic Encyclopedia of Type Strains, Phase IV (KMG-IV): sequencing the most valuable type-strain genomes for metagenomic binning, comparative biology and taxonomic classification.</title>
        <authorList>
            <person name="Goeker M."/>
        </authorList>
    </citation>
    <scope>NUCLEOTIDE SEQUENCE [LARGE SCALE GENOMIC DNA]</scope>
    <source>
        <strain evidence="2 3">DSM 17196</strain>
    </source>
</reference>
<feature type="transmembrane region" description="Helical" evidence="1">
    <location>
        <begin position="297"/>
        <end position="319"/>
    </location>
</feature>
<evidence type="ECO:0000313" key="3">
    <source>
        <dbReference type="Proteomes" id="UP000292262"/>
    </source>
</evidence>
<keyword evidence="1" id="KW-1133">Transmembrane helix</keyword>
<gene>
    <name evidence="2" type="ORF">EV197_0519</name>
</gene>
<evidence type="ECO:0008006" key="4">
    <source>
        <dbReference type="Google" id="ProtNLM"/>
    </source>
</evidence>
<feature type="transmembrane region" description="Helical" evidence="1">
    <location>
        <begin position="42"/>
        <end position="59"/>
    </location>
</feature>
<sequence>MSQTPQKDDEIYLKQLFSPIKSLFNAVLSALVAIIQFFIKRVILFGSLIILGAIVGFFLDKQFGDVEITQKVVIQPQNETALYVYNFFENLSSRLGDEQYARQLGIQPTWSENIKKVEITPIVAIEDVFDKLHNNYQDNGFLYTIQDYSVNELADDKFIPFYKYHQIQITFNEVKEYNGLITKKILDHLLNNNHFSKETQLEVQQAEEELVSNKASLNFIDNYLNKINSESSQNKEKTVVITDDSDTPTIAGLLKQKTALLNAIAKNQQKIRLTNKPFNVVDNTGVVTLDKKVYKKWVVLVPVGLCIVVSLCYLFFFSYKKMEHRLNN</sequence>
<keyword evidence="3" id="KW-1185">Reference proteome</keyword>
<protein>
    <recommendedName>
        <fullName evidence="4">Subunit length determinant protein</fullName>
    </recommendedName>
</protein>
<comment type="caution">
    <text evidence="2">The sequence shown here is derived from an EMBL/GenBank/DDBJ whole genome shotgun (WGS) entry which is preliminary data.</text>
</comment>
<name>A0A4Q7PHN7_9FLAO</name>
<evidence type="ECO:0000256" key="1">
    <source>
        <dbReference type="SAM" id="Phobius"/>
    </source>
</evidence>